<gene>
    <name evidence="3" type="ORF">O3P69_000209</name>
</gene>
<evidence type="ECO:0000256" key="2">
    <source>
        <dbReference type="SAM" id="SignalP"/>
    </source>
</evidence>
<proteinExistence type="predicted"/>
<evidence type="ECO:0000256" key="1">
    <source>
        <dbReference type="SAM" id="MobiDB-lite"/>
    </source>
</evidence>
<feature type="region of interest" description="Disordered" evidence="1">
    <location>
        <begin position="32"/>
        <end position="64"/>
    </location>
</feature>
<evidence type="ECO:0008006" key="5">
    <source>
        <dbReference type="Google" id="ProtNLM"/>
    </source>
</evidence>
<feature type="signal peptide" evidence="2">
    <location>
        <begin position="1"/>
        <end position="17"/>
    </location>
</feature>
<comment type="caution">
    <text evidence="3">The sequence shown here is derived from an EMBL/GenBank/DDBJ whole genome shotgun (WGS) entry which is preliminary data.</text>
</comment>
<protein>
    <recommendedName>
        <fullName evidence="5">Secreted protein</fullName>
    </recommendedName>
</protein>
<dbReference type="EMBL" id="JARAKH010000005">
    <property type="protein sequence ID" value="KAK8403989.1"/>
    <property type="molecule type" value="Genomic_DNA"/>
</dbReference>
<dbReference type="Proteomes" id="UP001487740">
    <property type="component" value="Unassembled WGS sequence"/>
</dbReference>
<name>A0AAW0UWB5_SCYPA</name>
<feature type="compositionally biased region" description="Low complexity" evidence="1">
    <location>
        <begin position="32"/>
        <end position="41"/>
    </location>
</feature>
<sequence>MASSSAWWRRWCSSVSARCLWRRRLLWVMAASSSSGRGSTRLQPRARGEARHAHQQPNNKQFFPRVSVGQSALLRQVFGGSNADKK</sequence>
<dbReference type="AlphaFoldDB" id="A0AAW0UWB5"/>
<evidence type="ECO:0000313" key="3">
    <source>
        <dbReference type="EMBL" id="KAK8403989.1"/>
    </source>
</evidence>
<keyword evidence="2" id="KW-0732">Signal</keyword>
<keyword evidence="4" id="KW-1185">Reference proteome</keyword>
<organism evidence="3 4">
    <name type="scientific">Scylla paramamosain</name>
    <name type="common">Mud crab</name>
    <dbReference type="NCBI Taxonomy" id="85552"/>
    <lineage>
        <taxon>Eukaryota</taxon>
        <taxon>Metazoa</taxon>
        <taxon>Ecdysozoa</taxon>
        <taxon>Arthropoda</taxon>
        <taxon>Crustacea</taxon>
        <taxon>Multicrustacea</taxon>
        <taxon>Malacostraca</taxon>
        <taxon>Eumalacostraca</taxon>
        <taxon>Eucarida</taxon>
        <taxon>Decapoda</taxon>
        <taxon>Pleocyemata</taxon>
        <taxon>Brachyura</taxon>
        <taxon>Eubrachyura</taxon>
        <taxon>Portunoidea</taxon>
        <taxon>Portunidae</taxon>
        <taxon>Portuninae</taxon>
        <taxon>Scylla</taxon>
    </lineage>
</organism>
<accession>A0AAW0UWB5</accession>
<evidence type="ECO:0000313" key="4">
    <source>
        <dbReference type="Proteomes" id="UP001487740"/>
    </source>
</evidence>
<reference evidence="3 4" key="1">
    <citation type="submission" date="2023-03" db="EMBL/GenBank/DDBJ databases">
        <title>High-quality genome of Scylla paramamosain provides insights in environmental adaptation.</title>
        <authorList>
            <person name="Zhang L."/>
        </authorList>
    </citation>
    <scope>NUCLEOTIDE SEQUENCE [LARGE SCALE GENOMIC DNA]</scope>
    <source>
        <strain evidence="3">LZ_2023a</strain>
        <tissue evidence="3">Muscle</tissue>
    </source>
</reference>
<feature type="chain" id="PRO_5043866899" description="Secreted protein" evidence="2">
    <location>
        <begin position="18"/>
        <end position="86"/>
    </location>
</feature>